<dbReference type="AlphaFoldDB" id="A0A5B9MS16"/>
<keyword evidence="2" id="KW-1185">Reference proteome</keyword>
<dbReference type="RefSeq" id="WP_147870876.1">
    <property type="nucleotide sequence ID" value="NZ_CP036264.1"/>
</dbReference>
<evidence type="ECO:0000313" key="1">
    <source>
        <dbReference type="EMBL" id="QEG01858.1"/>
    </source>
</evidence>
<proteinExistence type="predicted"/>
<organism evidence="1 2">
    <name type="scientific">Stieleria maiorica</name>
    <dbReference type="NCBI Taxonomy" id="2795974"/>
    <lineage>
        <taxon>Bacteria</taxon>
        <taxon>Pseudomonadati</taxon>
        <taxon>Planctomycetota</taxon>
        <taxon>Planctomycetia</taxon>
        <taxon>Pirellulales</taxon>
        <taxon>Pirellulaceae</taxon>
        <taxon>Stieleria</taxon>
    </lineage>
</organism>
<accession>A0A5B9MS16</accession>
<dbReference type="KEGG" id="smam:Mal15_59390"/>
<dbReference type="Proteomes" id="UP000321353">
    <property type="component" value="Chromosome"/>
</dbReference>
<reference evidence="1 2" key="1">
    <citation type="submission" date="2019-02" db="EMBL/GenBank/DDBJ databases">
        <title>Planctomycetal bacteria perform biofilm scaping via a novel small molecule.</title>
        <authorList>
            <person name="Jeske O."/>
            <person name="Boedeker C."/>
            <person name="Wiegand S."/>
            <person name="Breitling P."/>
            <person name="Kallscheuer N."/>
            <person name="Jogler M."/>
            <person name="Rohde M."/>
            <person name="Petersen J."/>
            <person name="Medema M.H."/>
            <person name="Surup F."/>
            <person name="Jogler C."/>
        </authorList>
    </citation>
    <scope>NUCLEOTIDE SEQUENCE [LARGE SCALE GENOMIC DNA]</scope>
    <source>
        <strain evidence="1 2">Mal15</strain>
    </source>
</reference>
<sequence length="538" mass="60178">MSTPDPSIETEFDSNFESYQAPRVHCERLVRPAIDVAAEVMSENVSRGDAYPAEVSSLRRPARDQLVRDARRYTSAYRDVDFAGTSAQKIVMAGHQPTLFHPGVWFKNFALDHVGKTTGALAVNLVVDSDVAGSSSVRVPHLDRQTGALRHDIVAFDRRGGGVPYEQSLIEDRELFDAFDRNVAESVSGIVDAPLIHSLWQHARDAINRCGFAGCALAQGRHSLEADLGLQTLEIPQSVVCRGEAFAAFAMQILRDLPRFHDCYNAAAEFYRAAHGIRSKAHPVPNLGRDGDWYEAPFWVYGNQSPKRCSVWVRLSQGGAVMEISDRDKRHRKIHAAGQPAAADAFLALASPEFKIRSRALITTMYARMVLSDLFLHGIGGGKYDQLGDLICRAFWGTDPSRIMVISATVLLPGHQQYPVAEIDDAIRRHNRQLRELDFQPERYAEQGGLDPDKVAAKHQLLQSIPPQGRRRGWHQQITALNQQLASQLQPLRNHLTAEKVGLQDRRREATIWNSREHSFCIYPLEYLTDAYAEMLNA</sequence>
<name>A0A5B9MS16_9BACT</name>
<protein>
    <submittedName>
        <fullName evidence="1">Uncharacterized protein</fullName>
    </submittedName>
</protein>
<evidence type="ECO:0000313" key="2">
    <source>
        <dbReference type="Proteomes" id="UP000321353"/>
    </source>
</evidence>
<gene>
    <name evidence="1" type="ORF">Mal15_59390</name>
</gene>
<dbReference type="EMBL" id="CP036264">
    <property type="protein sequence ID" value="QEG01858.1"/>
    <property type="molecule type" value="Genomic_DNA"/>
</dbReference>